<feature type="compositionally biased region" description="Low complexity" evidence="1">
    <location>
        <begin position="615"/>
        <end position="634"/>
    </location>
</feature>
<dbReference type="PROSITE" id="PS50888">
    <property type="entry name" value="BHLH"/>
    <property type="match status" value="1"/>
</dbReference>
<feature type="domain" description="BHLH" evidence="2">
    <location>
        <begin position="429"/>
        <end position="518"/>
    </location>
</feature>
<feature type="compositionally biased region" description="Polar residues" evidence="1">
    <location>
        <begin position="652"/>
        <end position="666"/>
    </location>
</feature>
<reference evidence="3 4" key="1">
    <citation type="submission" date="2019-07" db="EMBL/GenBank/DDBJ databases">
        <title>Rhodotorula toruloides NBRC10032 genome sequencing.</title>
        <authorList>
            <person name="Shida Y."/>
            <person name="Takaku H."/>
            <person name="Ogasawara W."/>
            <person name="Mori K."/>
        </authorList>
    </citation>
    <scope>NUCLEOTIDE SEQUENCE [LARGE SCALE GENOMIC DNA]</scope>
    <source>
        <strain evidence="3 4">NBRC10032</strain>
    </source>
</reference>
<dbReference type="Gene3D" id="4.10.280.10">
    <property type="entry name" value="Helix-loop-helix DNA-binding domain"/>
    <property type="match status" value="1"/>
</dbReference>
<protein>
    <submittedName>
        <fullName evidence="3">Proteophosphoglycan ppg4</fullName>
    </submittedName>
</protein>
<feature type="compositionally biased region" description="Basic and acidic residues" evidence="1">
    <location>
        <begin position="552"/>
        <end position="570"/>
    </location>
</feature>
<dbReference type="EMBL" id="BJWK01000020">
    <property type="protein sequence ID" value="GEM12346.1"/>
    <property type="molecule type" value="Genomic_DNA"/>
</dbReference>
<feature type="compositionally biased region" description="Polar residues" evidence="1">
    <location>
        <begin position="211"/>
        <end position="222"/>
    </location>
</feature>
<dbReference type="InterPro" id="IPR036638">
    <property type="entry name" value="HLH_DNA-bd_sf"/>
</dbReference>
<dbReference type="InterPro" id="IPR052099">
    <property type="entry name" value="Regulatory_TF_Diverse"/>
</dbReference>
<dbReference type="PANTHER" id="PTHR47336">
    <property type="entry name" value="TRANSCRIPTION FACTOR HMS1-RELATED"/>
    <property type="match status" value="1"/>
</dbReference>
<gene>
    <name evidence="3" type="ORF">Rt10032_c20g6363</name>
</gene>
<feature type="compositionally biased region" description="Low complexity" evidence="1">
    <location>
        <begin position="226"/>
        <end position="247"/>
    </location>
</feature>
<evidence type="ECO:0000313" key="3">
    <source>
        <dbReference type="EMBL" id="GEM12346.1"/>
    </source>
</evidence>
<comment type="caution">
    <text evidence="3">The sequence shown here is derived from an EMBL/GenBank/DDBJ whole genome shotgun (WGS) entry which is preliminary data.</text>
</comment>
<proteinExistence type="predicted"/>
<dbReference type="CDD" id="cd11395">
    <property type="entry name" value="bHLHzip_SREBP_like"/>
    <property type="match status" value="1"/>
</dbReference>
<feature type="compositionally biased region" description="Low complexity" evidence="1">
    <location>
        <begin position="329"/>
        <end position="340"/>
    </location>
</feature>
<name>A0A511KR44_RHOTO</name>
<dbReference type="SMART" id="SM00353">
    <property type="entry name" value="HLH"/>
    <property type="match status" value="1"/>
</dbReference>
<dbReference type="Pfam" id="PF00010">
    <property type="entry name" value="HLH"/>
    <property type="match status" value="1"/>
</dbReference>
<organism evidence="3 4">
    <name type="scientific">Rhodotorula toruloides</name>
    <name type="common">Yeast</name>
    <name type="synonym">Rhodosporidium toruloides</name>
    <dbReference type="NCBI Taxonomy" id="5286"/>
    <lineage>
        <taxon>Eukaryota</taxon>
        <taxon>Fungi</taxon>
        <taxon>Dikarya</taxon>
        <taxon>Basidiomycota</taxon>
        <taxon>Pucciniomycotina</taxon>
        <taxon>Microbotryomycetes</taxon>
        <taxon>Sporidiobolales</taxon>
        <taxon>Sporidiobolaceae</taxon>
        <taxon>Rhodotorula</taxon>
    </lineage>
</organism>
<feature type="region of interest" description="Disordered" evidence="1">
    <location>
        <begin position="198"/>
        <end position="260"/>
    </location>
</feature>
<evidence type="ECO:0000313" key="4">
    <source>
        <dbReference type="Proteomes" id="UP000321518"/>
    </source>
</evidence>
<evidence type="ECO:0000259" key="2">
    <source>
        <dbReference type="PROSITE" id="PS50888"/>
    </source>
</evidence>
<dbReference type="InterPro" id="IPR011598">
    <property type="entry name" value="bHLH_dom"/>
</dbReference>
<dbReference type="OrthoDB" id="2133190at2759"/>
<dbReference type="Proteomes" id="UP000321518">
    <property type="component" value="Unassembled WGS sequence"/>
</dbReference>
<accession>A0A511KR44</accession>
<dbReference type="PANTHER" id="PTHR47336:SF2">
    <property type="entry name" value="TRANSCRIPTION FACTOR HMS1-RELATED"/>
    <property type="match status" value="1"/>
</dbReference>
<dbReference type="SUPFAM" id="SSF47459">
    <property type="entry name" value="HLH, helix-loop-helix DNA-binding domain"/>
    <property type="match status" value="1"/>
</dbReference>
<dbReference type="GO" id="GO:0046983">
    <property type="term" value="F:protein dimerization activity"/>
    <property type="evidence" value="ECO:0007669"/>
    <property type="project" value="InterPro"/>
</dbReference>
<dbReference type="AlphaFoldDB" id="A0A511KR44"/>
<feature type="compositionally biased region" description="Acidic residues" evidence="1">
    <location>
        <begin position="571"/>
        <end position="589"/>
    </location>
</feature>
<feature type="region of interest" description="Disordered" evidence="1">
    <location>
        <begin position="652"/>
        <end position="676"/>
    </location>
</feature>
<feature type="compositionally biased region" description="Acidic residues" evidence="1">
    <location>
        <begin position="1198"/>
        <end position="1208"/>
    </location>
</feature>
<feature type="compositionally biased region" description="Polar residues" evidence="1">
    <location>
        <begin position="248"/>
        <end position="260"/>
    </location>
</feature>
<feature type="region of interest" description="Disordered" evidence="1">
    <location>
        <begin position="552"/>
        <end position="634"/>
    </location>
</feature>
<sequence length="1253" mass="131517">MADSSFGADGGLPADWLAADDDSFADQSFDVSLDDFLAQDSMGHAQRSAMDILGGVGGAGVDLGFDGGSLAAFEGAAGSNGTSSYGRSDAGSSPFNVSNYSFSSAMTGNTSAGQDVDAVFGHSPPFSFGGDLSSLSCDFDTSALQSLFGEPVAQQTIPPTSASFLSPSAFSPPSHGISPATTMFPSYSIPTVSLSQPGDAPICAPDHAQPASASTGTYTSRPHPSPDFGSSSVPSSSSPPSLYPSLSAVKQQAQRAQRPLSSLAATAGISLPPIQPITTPRADTTFSLPPIQPITTPRADTTFSLSQDPTTITVLAQHALGRTIVNNRQQQQPVPVSLSVPPQPVRAEQQGPQSASPMNVIVNAGLQNNVHQAPPLQLLSHVSFGPQAAQRSTVPGKAGRRGANTHGQQDEQEEKGGKGGAAGKKGGKKSERGHNAVEQKYRNSINDALATLRDTIPALRHLKPLPSMPTSRRRASQFTLASAAVPETPEGLIDGVPAAKTLSKGIILTKAIEYIDFLRSTRDGLNDDIELLKGMVREMVGGGEGLVEEWERRRAENEKIREAERERQREEDEEAEDGPDEDEEEEEEVPAPAPKGRKTAAATTAGTKRGRKADGPAASKKAKSAAPSGLAPPLTSEYSRVQALNAAHIESLAQQQQASRATQHTFPPSPISSGDELAVSPAALQNGQSGNGGRVLLASFMGASFAGGIGYDLATTAAVAEETVGAWAGGLARRSVSTDPSAPASAIEHVHPSLLSGLAALGAASILVALAYLLYPLVFPSSSQAALPLRTRRRAQAIITLSELSSAAASSPTPLTVGAARKAALDARRELLRFVGAPRAIVLPFSIAKEALVWAIGRATGLTWGRDDGHEDVEEAVAWVRIAEIEASVGNRLPYLSRCYTFLRLSNLSRSPSWPSVTPTTSRAAIDGLIAIQLLMLGHIGGAKKTWSRMLDRQKKRDSTGNSFVDIALNHDFDTVQLLLSPATRLARDDADLAEPSDTVPLLALAEATCQDALEEVWRQVLVIVSESTTSAPNLTAAATIAELSDTLDVVYRTTIDGSEVHASASMTKVFLACYRAGLSTEVGVDLSHARELLARLALETKREGPFARLACAPPFFQLLAPAVSTGVDFSTFLPKSPPTEPTSDVDLLATIVLSWLLVRRQAASSSTKAQPDAALHGRALAIRRLLGHDTLKLPPATDEDASDDEDALHEQAVFQDAKDSLVDALTNVARRAAGLKTAQDEDSGVELESEVA</sequence>
<feature type="region of interest" description="Disordered" evidence="1">
    <location>
        <begin position="327"/>
        <end position="354"/>
    </location>
</feature>
<feature type="region of interest" description="Disordered" evidence="1">
    <location>
        <begin position="387"/>
        <end position="435"/>
    </location>
</feature>
<evidence type="ECO:0000256" key="1">
    <source>
        <dbReference type="SAM" id="MobiDB-lite"/>
    </source>
</evidence>
<feature type="region of interest" description="Disordered" evidence="1">
    <location>
        <begin position="1194"/>
        <end position="1213"/>
    </location>
</feature>